<evidence type="ECO:0000313" key="1">
    <source>
        <dbReference type="EMBL" id="KAJ8897984.1"/>
    </source>
</evidence>
<organism evidence="1 2">
    <name type="scientific">Dryococelus australis</name>
    <dbReference type="NCBI Taxonomy" id="614101"/>
    <lineage>
        <taxon>Eukaryota</taxon>
        <taxon>Metazoa</taxon>
        <taxon>Ecdysozoa</taxon>
        <taxon>Arthropoda</taxon>
        <taxon>Hexapoda</taxon>
        <taxon>Insecta</taxon>
        <taxon>Pterygota</taxon>
        <taxon>Neoptera</taxon>
        <taxon>Polyneoptera</taxon>
        <taxon>Phasmatodea</taxon>
        <taxon>Verophasmatodea</taxon>
        <taxon>Anareolatae</taxon>
        <taxon>Phasmatidae</taxon>
        <taxon>Eurycanthinae</taxon>
        <taxon>Dryococelus</taxon>
    </lineage>
</organism>
<proteinExistence type="predicted"/>
<name>A0ABQ9IP58_9NEOP</name>
<evidence type="ECO:0000313" key="2">
    <source>
        <dbReference type="Proteomes" id="UP001159363"/>
    </source>
</evidence>
<accession>A0ABQ9IP58</accession>
<gene>
    <name evidence="1" type="ORF">PR048_003344</name>
</gene>
<comment type="caution">
    <text evidence="1">The sequence shown here is derived from an EMBL/GenBank/DDBJ whole genome shotgun (WGS) entry which is preliminary data.</text>
</comment>
<keyword evidence="2" id="KW-1185">Reference proteome</keyword>
<protein>
    <submittedName>
        <fullName evidence="1">Uncharacterized protein</fullName>
    </submittedName>
</protein>
<sequence>MAERKKVTWADAEIIEICNSLPDESYFFARDTDTAFDKDAMFMFRSLQINLVSRKKNERTHSKIISTTFVYHFPSPTTSASTMFTCCHHFNEIFTRLIASHQGDPGSIPGRVTLDFPMWESRRTMPLVGEFFFRGSPVSPALSFRRCSILTSITLIGSQYLNPIAVRCRPVPKKYGFLSGEERIKAVHDKPMRVIEVIIEHRRIERAGERDIPELPTCEDLGARNRTQFAQFFAQPYESTASRSLALSLCEMETTTLSLLYDVTQTADAKKAGNRAKLKSLRLTKAAAAGLTGGLVLDECEHRGVPDGSLQESHDGVEHPRAVLLHGRLHDDSARPRHTVVDLR</sequence>
<dbReference type="Proteomes" id="UP001159363">
    <property type="component" value="Chromosome 1"/>
</dbReference>
<reference evidence="1 2" key="1">
    <citation type="submission" date="2023-02" db="EMBL/GenBank/DDBJ databases">
        <title>LHISI_Scaffold_Assembly.</title>
        <authorList>
            <person name="Stuart O.P."/>
            <person name="Cleave R."/>
            <person name="Magrath M.J.L."/>
            <person name="Mikheyev A.S."/>
        </authorList>
    </citation>
    <scope>NUCLEOTIDE SEQUENCE [LARGE SCALE GENOMIC DNA]</scope>
    <source>
        <strain evidence="1">Daus_M_001</strain>
        <tissue evidence="1">Leg muscle</tissue>
    </source>
</reference>
<dbReference type="EMBL" id="JARBHB010000001">
    <property type="protein sequence ID" value="KAJ8897984.1"/>
    <property type="molecule type" value="Genomic_DNA"/>
</dbReference>